<comment type="caution">
    <text evidence="2">The sequence shown here is derived from an EMBL/GenBank/DDBJ whole genome shotgun (WGS) entry which is preliminary data.</text>
</comment>
<dbReference type="InterPro" id="IPR038862">
    <property type="entry name" value="MPH2"/>
</dbReference>
<evidence type="ECO:0000313" key="3">
    <source>
        <dbReference type="Proteomes" id="UP001055712"/>
    </source>
</evidence>
<feature type="domain" description="Maintenance of Photosystem II under High light 2 C-terminal" evidence="1">
    <location>
        <begin position="174"/>
        <end position="272"/>
    </location>
</feature>
<dbReference type="AlphaFoldDB" id="A0A9D4THI5"/>
<evidence type="ECO:0000259" key="1">
    <source>
        <dbReference type="Pfam" id="PF20675"/>
    </source>
</evidence>
<dbReference type="PANTHER" id="PTHR35742">
    <property type="entry name" value="THYLAKOID LUMENAL 16.5 KDA PROTEIN, CHLOROPLASTIC"/>
    <property type="match status" value="1"/>
</dbReference>
<dbReference type="OrthoDB" id="513629at2759"/>
<dbReference type="EMBL" id="SIDB01000011">
    <property type="protein sequence ID" value="KAI3425780.1"/>
    <property type="molecule type" value="Genomic_DNA"/>
</dbReference>
<dbReference type="Proteomes" id="UP001055712">
    <property type="component" value="Unassembled WGS sequence"/>
</dbReference>
<keyword evidence="3" id="KW-1185">Reference proteome</keyword>
<evidence type="ECO:0000313" key="2">
    <source>
        <dbReference type="EMBL" id="KAI3425780.1"/>
    </source>
</evidence>
<gene>
    <name evidence="2" type="ORF">D9Q98_007755</name>
</gene>
<dbReference type="PANTHER" id="PTHR35742:SF1">
    <property type="entry name" value="THYLAKOID LUMENAL 16.5 KDA PROTEIN, CHLOROPLASTIC"/>
    <property type="match status" value="1"/>
</dbReference>
<accession>A0A9D4THI5</accession>
<dbReference type="Pfam" id="PF20675">
    <property type="entry name" value="MPH2"/>
    <property type="match status" value="1"/>
</dbReference>
<organism evidence="2 3">
    <name type="scientific">Chlorella vulgaris</name>
    <name type="common">Green alga</name>
    <dbReference type="NCBI Taxonomy" id="3077"/>
    <lineage>
        <taxon>Eukaryota</taxon>
        <taxon>Viridiplantae</taxon>
        <taxon>Chlorophyta</taxon>
        <taxon>core chlorophytes</taxon>
        <taxon>Trebouxiophyceae</taxon>
        <taxon>Chlorellales</taxon>
        <taxon>Chlorellaceae</taxon>
        <taxon>Chlorella clade</taxon>
        <taxon>Chlorella</taxon>
    </lineage>
</organism>
<name>A0A9D4THI5_CHLVU</name>
<dbReference type="GO" id="GO:0010206">
    <property type="term" value="P:photosystem II repair"/>
    <property type="evidence" value="ECO:0007669"/>
    <property type="project" value="InterPro"/>
</dbReference>
<reference evidence="2" key="1">
    <citation type="journal article" date="2019" name="Plant J.">
        <title>Chlorella vulgaris genome assembly and annotation reveals the molecular basis for metabolic acclimation to high light conditions.</title>
        <authorList>
            <person name="Cecchin M."/>
            <person name="Marcolungo L."/>
            <person name="Rossato M."/>
            <person name="Girolomoni L."/>
            <person name="Cosentino E."/>
            <person name="Cuine S."/>
            <person name="Li-Beisson Y."/>
            <person name="Delledonne M."/>
            <person name="Ballottari M."/>
        </authorList>
    </citation>
    <scope>NUCLEOTIDE SEQUENCE</scope>
    <source>
        <strain evidence="2">211/11P</strain>
    </source>
</reference>
<sequence length="626" mass="64673">MMISAPLPPVGKAASFQQAEGLCLQAHSIFATTFATIGHSLRCIETRIRPSPASQTHRKYAVPHRSEAVAATASRTAHRSTASRAAVVRAAASEQQAAPHRVGRRSLAGLLAAVPVLLPASRALALIPDEDDEELVEKARANPAARLAEERTTQQAFARTSGELDRVLEQELIPVQRVINSLACGGAALESGDVKAAASALGGGWVRDFEAATSRLSYNDAAKSSAATVLSSLSALEASAGSGSAADAKRGFVSIVASFKAWVAAANIAEDLTVSYHLQNRNTPAAGLSAPAQPRISPPCPSTPVSTGCQLTAPVMTISHCATRGVEDAVPGSVQQVVAPAEGPRHSATQATQLRTNRHAAAAAAAAEYSLAMELPPGSEPGGSPSGPVAQQLAAARLVEQTRWGWTAIVHRPPLQVVFPHGGQQYEIEPLVSTEEAGLVCDLLTLMGVVYEQLDTEPSQLQSQHLASLTAGELSAVLHKLRGSDLSSMGFAELVEQLQACSTGSAMFSGVPGASAAGPAPAVVAALLAAGPAAVSLFADFVAVRLPVTSGVWATVPAPCPAIGAALPAALAYSVEQAQQLVRHLPTADAQRLRTAALTLYRAHKQLDMCLPTAIAWVILALSCVD</sequence>
<reference evidence="2" key="2">
    <citation type="submission" date="2020-11" db="EMBL/GenBank/DDBJ databases">
        <authorList>
            <person name="Cecchin M."/>
            <person name="Marcolungo L."/>
            <person name="Rossato M."/>
            <person name="Girolomoni L."/>
            <person name="Cosentino E."/>
            <person name="Cuine S."/>
            <person name="Li-Beisson Y."/>
            <person name="Delledonne M."/>
            <person name="Ballottari M."/>
        </authorList>
    </citation>
    <scope>NUCLEOTIDE SEQUENCE</scope>
    <source>
        <strain evidence="2">211/11P</strain>
        <tissue evidence="2">Whole cell</tissue>
    </source>
</reference>
<proteinExistence type="predicted"/>
<protein>
    <recommendedName>
        <fullName evidence="1">Maintenance of Photosystem II under High light 2 C-terminal domain-containing protein</fullName>
    </recommendedName>
</protein>
<dbReference type="InterPro" id="IPR049072">
    <property type="entry name" value="MPH2_C"/>
</dbReference>